<dbReference type="SMART" id="SM00494">
    <property type="entry name" value="ChtBD2"/>
    <property type="match status" value="4"/>
</dbReference>
<keyword evidence="6" id="KW-0812">Transmembrane</keyword>
<evidence type="ECO:0000256" key="1">
    <source>
        <dbReference type="ARBA" id="ARBA00022669"/>
    </source>
</evidence>
<reference evidence="8" key="1">
    <citation type="submission" date="2020-05" db="UniProtKB">
        <authorList>
            <consortium name="EnsemblMetazoa"/>
        </authorList>
    </citation>
    <scope>IDENTIFICATION</scope>
    <source>
        <strain evidence="8">Aabys</strain>
    </source>
</reference>
<dbReference type="InterPro" id="IPR002557">
    <property type="entry name" value="Chitin-bd_dom"/>
</dbReference>
<proteinExistence type="predicted"/>
<evidence type="ECO:0000256" key="3">
    <source>
        <dbReference type="ARBA" id="ARBA00022737"/>
    </source>
</evidence>
<evidence type="ECO:0000256" key="6">
    <source>
        <dbReference type="SAM" id="Phobius"/>
    </source>
</evidence>
<keyword evidence="1" id="KW-0147">Chitin-binding</keyword>
<dbReference type="InterPro" id="IPR051940">
    <property type="entry name" value="Chitin_bind-dev_reg"/>
</dbReference>
<evidence type="ECO:0000313" key="8">
    <source>
        <dbReference type="EnsemblMetazoa" id="MDOA006479-PA"/>
    </source>
</evidence>
<dbReference type="EnsemblMetazoa" id="MDOA006479-RA">
    <property type="protein sequence ID" value="MDOA006479-PA"/>
    <property type="gene ID" value="MDOA006479"/>
</dbReference>
<dbReference type="PROSITE" id="PS50940">
    <property type="entry name" value="CHIT_BIND_II"/>
    <property type="match status" value="3"/>
</dbReference>
<dbReference type="PANTHER" id="PTHR23301">
    <property type="entry name" value="CHITIN BINDING PERITROPHIN-A"/>
    <property type="match status" value="1"/>
</dbReference>
<dbReference type="KEGG" id="mde:101897037"/>
<keyword evidence="6" id="KW-0472">Membrane</keyword>
<reference evidence="10" key="2">
    <citation type="submission" date="2025-04" db="UniProtKB">
        <authorList>
            <consortium name="RefSeq"/>
        </authorList>
    </citation>
    <scope>IDENTIFICATION</scope>
    <source>
        <strain evidence="10">Aabys</strain>
    </source>
</reference>
<keyword evidence="9" id="KW-1185">Reference proteome</keyword>
<name>A0A1I8MMF2_MUSDO</name>
<keyword evidence="6" id="KW-1133">Transmembrane helix</keyword>
<dbReference type="PANTHER" id="PTHR23301:SF0">
    <property type="entry name" value="CHITIN-BINDING TYPE-2 DOMAIN-CONTAINING PROTEIN-RELATED"/>
    <property type="match status" value="1"/>
</dbReference>
<keyword evidence="4" id="KW-1015">Disulfide bond</keyword>
<keyword evidence="2" id="KW-0732">Signal</keyword>
<feature type="domain" description="Chitin-binding type-2" evidence="7">
    <location>
        <begin position="446"/>
        <end position="493"/>
    </location>
</feature>
<evidence type="ECO:0000313" key="10">
    <source>
        <dbReference type="RefSeq" id="XP_005178874.1"/>
    </source>
</evidence>
<sequence length="655" mass="75479">MALQMIRKEMYIFFYVQIFAIVIWQFRVQETYASHIPWKGQREQQIVYHIHNRYPYPIHGTIQQQEQQQNFYNGGYHREQYQHQFSESQWPTQQNKVNQNTQMQYQTSYQAPTDQLPLNPFNNYPPTAKVPPGFSQTNQYETATFEPRIFENPYNKFHINPYSSADTHTGSMENHILPNVEQGSSGFNINPDNNYPPTTEVPAGLSQSNQYGTATLEPNIFENPNINFGTNPYSFTNIHTGSMENNIFPNVEKGSNGFNINPDLNSISIDPQIDITNLHKYMPNRTHPATEYNSDQNPYLRSHSNGFIDNTQTRRMHNSPSIGTPNPITTYAPNFSLKTHYNRFSGWDNQNSGTATIQNNNENTSNCLQTDPEIITSKFCSNNPGIHPHPLDCSMYLSCGSGRSFECHCPKGTDFNRDLQTCDHKYNVRCNQNTYRKGSPKVEPYKIVCPYDVWGAFPHPFSNRHYIKCSDGKLLIKSCRSGLLFSLSRNICDTKDYHHSFDTAIPLSQGIADMEREIKIENITFVECPSNWNGRFIYPFSNGHYLSCLNGSTEIESCLGDSKYSIRRRRCLSSSDIDQGDFVRSAVKRSKKIENANKLGVFCGAQDVRRYAHPTYRRKYLLCDHGMVITKLCPNEKIYDIETKKCIEEEKIEQI</sequence>
<dbReference type="SUPFAM" id="SSF57625">
    <property type="entry name" value="Invertebrate chitin-binding proteins"/>
    <property type="match status" value="4"/>
</dbReference>
<accession>A0A1I8MMF2</accession>
<keyword evidence="5" id="KW-0325">Glycoprotein</keyword>
<evidence type="ECO:0000259" key="7">
    <source>
        <dbReference type="PROSITE" id="PS50940"/>
    </source>
</evidence>
<dbReference type="Gene3D" id="2.170.140.10">
    <property type="entry name" value="Chitin binding domain"/>
    <property type="match status" value="3"/>
</dbReference>
<dbReference type="OrthoDB" id="8018360at2759"/>
<dbReference type="Proteomes" id="UP001652621">
    <property type="component" value="Unplaced"/>
</dbReference>
<dbReference type="GeneID" id="101897037"/>
<dbReference type="Pfam" id="PF01607">
    <property type="entry name" value="CBM_14"/>
    <property type="match status" value="3"/>
</dbReference>
<evidence type="ECO:0000313" key="9">
    <source>
        <dbReference type="Proteomes" id="UP001652621"/>
    </source>
</evidence>
<dbReference type="eggNOG" id="KOG3627">
    <property type="taxonomic scope" value="Eukaryota"/>
</dbReference>
<keyword evidence="3" id="KW-0677">Repeat</keyword>
<dbReference type="GO" id="GO:0005576">
    <property type="term" value="C:extracellular region"/>
    <property type="evidence" value="ECO:0007669"/>
    <property type="project" value="InterPro"/>
</dbReference>
<feature type="domain" description="Chitin-binding type-2" evidence="7">
    <location>
        <begin position="377"/>
        <end position="432"/>
    </location>
</feature>
<evidence type="ECO:0000256" key="4">
    <source>
        <dbReference type="ARBA" id="ARBA00023157"/>
    </source>
</evidence>
<organism evidence="8">
    <name type="scientific">Musca domestica</name>
    <name type="common">House fly</name>
    <dbReference type="NCBI Taxonomy" id="7370"/>
    <lineage>
        <taxon>Eukaryota</taxon>
        <taxon>Metazoa</taxon>
        <taxon>Ecdysozoa</taxon>
        <taxon>Arthropoda</taxon>
        <taxon>Hexapoda</taxon>
        <taxon>Insecta</taxon>
        <taxon>Pterygota</taxon>
        <taxon>Neoptera</taxon>
        <taxon>Endopterygota</taxon>
        <taxon>Diptera</taxon>
        <taxon>Brachycera</taxon>
        <taxon>Muscomorpha</taxon>
        <taxon>Muscoidea</taxon>
        <taxon>Muscidae</taxon>
        <taxon>Musca</taxon>
    </lineage>
</organism>
<feature type="transmembrane region" description="Helical" evidence="6">
    <location>
        <begin position="12"/>
        <end position="28"/>
    </location>
</feature>
<dbReference type="VEuPathDB" id="VectorBase:MDOMA2_001575"/>
<gene>
    <name evidence="8" type="primary">101897037</name>
    <name evidence="10" type="synonym">LOC101897037</name>
</gene>
<dbReference type="AlphaFoldDB" id="A0A1I8MMF2"/>
<evidence type="ECO:0000256" key="2">
    <source>
        <dbReference type="ARBA" id="ARBA00022729"/>
    </source>
</evidence>
<dbReference type="VEuPathDB" id="VectorBase:MDOA006479"/>
<dbReference type="RefSeq" id="XP_005178874.1">
    <property type="nucleotide sequence ID" value="XM_005178817.3"/>
</dbReference>
<dbReference type="GO" id="GO:0008061">
    <property type="term" value="F:chitin binding"/>
    <property type="evidence" value="ECO:0007669"/>
    <property type="project" value="UniProtKB-KW"/>
</dbReference>
<protein>
    <submittedName>
        <fullName evidence="10">Uncharacterized protein LOC101897037</fullName>
    </submittedName>
</protein>
<dbReference type="InterPro" id="IPR036508">
    <property type="entry name" value="Chitin-bd_dom_sf"/>
</dbReference>
<feature type="domain" description="Chitin-binding type-2" evidence="7">
    <location>
        <begin position="600"/>
        <end position="655"/>
    </location>
</feature>
<evidence type="ECO:0000256" key="5">
    <source>
        <dbReference type="ARBA" id="ARBA00023180"/>
    </source>
</evidence>